<dbReference type="SMART" id="SM00382">
    <property type="entry name" value="AAA"/>
    <property type="match status" value="1"/>
</dbReference>
<keyword evidence="9 10" id="KW-0472">Membrane</keyword>
<organism evidence="13 14">
    <name type="scientific">Paraburkholderia lycopersici</name>
    <dbReference type="NCBI Taxonomy" id="416944"/>
    <lineage>
        <taxon>Bacteria</taxon>
        <taxon>Pseudomonadati</taxon>
        <taxon>Pseudomonadota</taxon>
        <taxon>Betaproteobacteria</taxon>
        <taxon>Burkholderiales</taxon>
        <taxon>Burkholderiaceae</taxon>
        <taxon>Paraburkholderia</taxon>
    </lineage>
</organism>
<dbReference type="InterPro" id="IPR003593">
    <property type="entry name" value="AAA+_ATPase"/>
</dbReference>
<dbReference type="GO" id="GO:0042883">
    <property type="term" value="P:cysteine transport"/>
    <property type="evidence" value="ECO:0007669"/>
    <property type="project" value="InterPro"/>
</dbReference>
<dbReference type="GO" id="GO:0005886">
    <property type="term" value="C:plasma membrane"/>
    <property type="evidence" value="ECO:0007669"/>
    <property type="project" value="UniProtKB-SubCell"/>
</dbReference>
<gene>
    <name evidence="13" type="ORF">SAMN05421548_110208</name>
</gene>
<proteinExistence type="predicted"/>
<dbReference type="NCBIfam" id="TIGR02857">
    <property type="entry name" value="CydD"/>
    <property type="match status" value="1"/>
</dbReference>
<dbReference type="Proteomes" id="UP000198908">
    <property type="component" value="Unassembled WGS sequence"/>
</dbReference>
<feature type="transmembrane region" description="Helical" evidence="10">
    <location>
        <begin position="148"/>
        <end position="164"/>
    </location>
</feature>
<dbReference type="InterPro" id="IPR011527">
    <property type="entry name" value="ABC1_TM_dom"/>
</dbReference>
<dbReference type="STRING" id="416944.SAMN05421548_110208"/>
<dbReference type="Gene3D" id="3.40.50.300">
    <property type="entry name" value="P-loop containing nucleotide triphosphate hydrolases"/>
    <property type="match status" value="1"/>
</dbReference>
<dbReference type="SUPFAM" id="SSF52540">
    <property type="entry name" value="P-loop containing nucleoside triphosphate hydrolases"/>
    <property type="match status" value="1"/>
</dbReference>
<sequence>MSSPQAQSRKIVDRWLAGRAASVRAGLGCVVALGMGSGLLVMVQAALLAWTLSAVVMDGAGLSSVWPALAAMLPVFALRFVLIRLAERTAFTSAASMRQALRGELLRKLQALGPLWLRSEATGALATHLVQGVEALEGYYARWLPGRALTVLLPFAILIVVFPVDWTSGLVLLITAPLIPLFMILLGKAAAEANQRQWKLLARLGARFLDSLQGITTLRLFNAGRREAAVVARLSEAYRSSTMKVLRVAFLSSVVLEFLATLGIAVVAVLVGFHLFYGKIPLLRGLFVLLLAPEFYIPLRTLGSQYHERLDAIAAAERIMEILDLPEPVETGARLPLPAASGYTIRFDDVAHVWPTGQTALDGLQFVAQAGCITALVGPSGAGKSTVLNLLLGFARATAGTISINGQPLDATDPDDWRSRVAWVPQRAHVFAGTVLDNLLIARPDADFAAVRAAAASAGADGFIQSLPHGYDTPLGERGAGLSGGQIQRLALARAFLKDAPVLLLDEPTASLDAETEASIHDSLRRLARGRTVLLIAHRLATAALADTIVVMEQGRAVQSGTHEQLAAAQGLYRRLVEAEAEAGAEADAEVRT</sequence>
<comment type="subcellular location">
    <subcellularLocation>
        <location evidence="1">Cell membrane</location>
        <topology evidence="1">Multi-pass membrane protein</topology>
    </subcellularLocation>
</comment>
<dbReference type="CDD" id="cd18584">
    <property type="entry name" value="ABC_6TM_AarD_CydD"/>
    <property type="match status" value="1"/>
</dbReference>
<dbReference type="GO" id="GO:0016887">
    <property type="term" value="F:ATP hydrolysis activity"/>
    <property type="evidence" value="ECO:0007669"/>
    <property type="project" value="InterPro"/>
</dbReference>
<dbReference type="Gene3D" id="1.20.1560.10">
    <property type="entry name" value="ABC transporter type 1, transmembrane domain"/>
    <property type="match status" value="1"/>
</dbReference>
<evidence type="ECO:0000256" key="8">
    <source>
        <dbReference type="ARBA" id="ARBA00022989"/>
    </source>
</evidence>
<dbReference type="AlphaFoldDB" id="A0A1G6PQ32"/>
<dbReference type="Pfam" id="PF00005">
    <property type="entry name" value="ABC_tran"/>
    <property type="match status" value="1"/>
</dbReference>
<evidence type="ECO:0000256" key="7">
    <source>
        <dbReference type="ARBA" id="ARBA00022840"/>
    </source>
</evidence>
<keyword evidence="2" id="KW-0813">Transport</keyword>
<dbReference type="PANTHER" id="PTHR24221:SF590">
    <property type="entry name" value="COMPONENT LINKED WITH THE ASSEMBLY OF CYTOCHROME' TRANSPORT TRANSMEMBRANE ATP-BINDING PROTEIN ABC TRANSPORTER CYDD-RELATED"/>
    <property type="match status" value="1"/>
</dbReference>
<dbReference type="PROSITE" id="PS50929">
    <property type="entry name" value="ABC_TM1F"/>
    <property type="match status" value="1"/>
</dbReference>
<dbReference type="RefSeq" id="WP_091997273.1">
    <property type="nucleotide sequence ID" value="NZ_FMYQ01000010.1"/>
</dbReference>
<keyword evidence="3" id="KW-1003">Cell membrane</keyword>
<evidence type="ECO:0000256" key="5">
    <source>
        <dbReference type="ARBA" id="ARBA00022692"/>
    </source>
</evidence>
<feature type="transmembrane region" description="Helical" evidence="10">
    <location>
        <begin position="64"/>
        <end position="82"/>
    </location>
</feature>
<protein>
    <submittedName>
        <fullName evidence="13">ATP-binding cassette, subfamily C, CydD</fullName>
    </submittedName>
</protein>
<dbReference type="EMBL" id="FMYQ01000010">
    <property type="protein sequence ID" value="SDC81485.1"/>
    <property type="molecule type" value="Genomic_DNA"/>
</dbReference>
<dbReference type="InterPro" id="IPR039421">
    <property type="entry name" value="Type_1_exporter"/>
</dbReference>
<evidence type="ECO:0000256" key="10">
    <source>
        <dbReference type="SAM" id="Phobius"/>
    </source>
</evidence>
<dbReference type="PROSITE" id="PS00211">
    <property type="entry name" value="ABC_TRANSPORTER_1"/>
    <property type="match status" value="1"/>
</dbReference>
<name>A0A1G6PQ32_9BURK</name>
<dbReference type="PANTHER" id="PTHR24221">
    <property type="entry name" value="ATP-BINDING CASSETTE SUB-FAMILY B"/>
    <property type="match status" value="1"/>
</dbReference>
<dbReference type="GO" id="GO:0005524">
    <property type="term" value="F:ATP binding"/>
    <property type="evidence" value="ECO:0007669"/>
    <property type="project" value="UniProtKB-KW"/>
</dbReference>
<dbReference type="InterPro" id="IPR014216">
    <property type="entry name" value="ABC_transptr_CydD"/>
</dbReference>
<dbReference type="SUPFAM" id="SSF90123">
    <property type="entry name" value="ABC transporter transmembrane region"/>
    <property type="match status" value="1"/>
</dbReference>
<evidence type="ECO:0000256" key="6">
    <source>
        <dbReference type="ARBA" id="ARBA00022741"/>
    </source>
</evidence>
<evidence type="ECO:0000259" key="11">
    <source>
        <dbReference type="PROSITE" id="PS50893"/>
    </source>
</evidence>
<reference evidence="14" key="1">
    <citation type="submission" date="2016-09" db="EMBL/GenBank/DDBJ databases">
        <authorList>
            <person name="Varghese N."/>
            <person name="Submissions S."/>
        </authorList>
    </citation>
    <scope>NUCLEOTIDE SEQUENCE [LARGE SCALE GENOMIC DNA]</scope>
    <source>
        <strain evidence="14">TNe-862</strain>
    </source>
</reference>
<evidence type="ECO:0000256" key="2">
    <source>
        <dbReference type="ARBA" id="ARBA00022448"/>
    </source>
</evidence>
<evidence type="ECO:0000256" key="9">
    <source>
        <dbReference type="ARBA" id="ARBA00023136"/>
    </source>
</evidence>
<feature type="domain" description="ABC transporter" evidence="11">
    <location>
        <begin position="345"/>
        <end position="579"/>
    </location>
</feature>
<keyword evidence="8 10" id="KW-1133">Transmembrane helix</keyword>
<dbReference type="PROSITE" id="PS50893">
    <property type="entry name" value="ABC_TRANSPORTER_2"/>
    <property type="match status" value="1"/>
</dbReference>
<accession>A0A1G6PQ32</accession>
<dbReference type="OrthoDB" id="9806127at2"/>
<feature type="domain" description="ABC transmembrane type-1" evidence="12">
    <location>
        <begin position="30"/>
        <end position="311"/>
    </location>
</feature>
<feature type="transmembrane region" description="Helical" evidence="10">
    <location>
        <begin position="21"/>
        <end position="52"/>
    </location>
</feature>
<keyword evidence="7 13" id="KW-0067">ATP-binding</keyword>
<keyword evidence="4" id="KW-0997">Cell inner membrane</keyword>
<evidence type="ECO:0000256" key="1">
    <source>
        <dbReference type="ARBA" id="ARBA00004651"/>
    </source>
</evidence>
<dbReference type="InterPro" id="IPR003439">
    <property type="entry name" value="ABC_transporter-like_ATP-bd"/>
</dbReference>
<keyword evidence="5 10" id="KW-0812">Transmembrane</keyword>
<dbReference type="InterPro" id="IPR017871">
    <property type="entry name" value="ABC_transporter-like_CS"/>
</dbReference>
<evidence type="ECO:0000259" key="12">
    <source>
        <dbReference type="PROSITE" id="PS50929"/>
    </source>
</evidence>
<dbReference type="FunFam" id="3.40.50.300:FF:001001">
    <property type="entry name" value="Multidrug ABC transporter ATP-binding protein"/>
    <property type="match status" value="1"/>
</dbReference>
<keyword evidence="6" id="KW-0547">Nucleotide-binding</keyword>
<dbReference type="Pfam" id="PF00664">
    <property type="entry name" value="ABC_membrane"/>
    <property type="match status" value="1"/>
</dbReference>
<dbReference type="InterPro" id="IPR036640">
    <property type="entry name" value="ABC1_TM_sf"/>
</dbReference>
<feature type="transmembrane region" description="Helical" evidence="10">
    <location>
        <begin position="170"/>
        <end position="191"/>
    </location>
</feature>
<dbReference type="InterPro" id="IPR027417">
    <property type="entry name" value="P-loop_NTPase"/>
</dbReference>
<keyword evidence="14" id="KW-1185">Reference proteome</keyword>
<dbReference type="GO" id="GO:0140359">
    <property type="term" value="F:ABC-type transporter activity"/>
    <property type="evidence" value="ECO:0007669"/>
    <property type="project" value="InterPro"/>
</dbReference>
<evidence type="ECO:0000313" key="13">
    <source>
        <dbReference type="EMBL" id="SDC81485.1"/>
    </source>
</evidence>
<evidence type="ECO:0000313" key="14">
    <source>
        <dbReference type="Proteomes" id="UP000198908"/>
    </source>
</evidence>
<evidence type="ECO:0000256" key="3">
    <source>
        <dbReference type="ARBA" id="ARBA00022475"/>
    </source>
</evidence>
<evidence type="ECO:0000256" key="4">
    <source>
        <dbReference type="ARBA" id="ARBA00022519"/>
    </source>
</evidence>
<feature type="transmembrane region" description="Helical" evidence="10">
    <location>
        <begin position="248"/>
        <end position="276"/>
    </location>
</feature>